<dbReference type="SUPFAM" id="SSF46689">
    <property type="entry name" value="Homeodomain-like"/>
    <property type="match status" value="1"/>
</dbReference>
<proteinExistence type="predicted"/>
<dbReference type="InterPro" id="IPR009057">
    <property type="entry name" value="Homeodomain-like_sf"/>
</dbReference>
<accession>A0A1G2DL06</accession>
<organism evidence="1 2">
    <name type="scientific">Candidatus Lloydbacteria bacterium RIFCSPHIGHO2_02_FULL_54_17</name>
    <dbReference type="NCBI Taxonomy" id="1798664"/>
    <lineage>
        <taxon>Bacteria</taxon>
        <taxon>Candidatus Lloydiibacteriota</taxon>
    </lineage>
</organism>
<name>A0A1G2DL06_9BACT</name>
<evidence type="ECO:0000313" key="2">
    <source>
        <dbReference type="Proteomes" id="UP000178636"/>
    </source>
</evidence>
<evidence type="ECO:0000313" key="1">
    <source>
        <dbReference type="EMBL" id="OGZ13488.1"/>
    </source>
</evidence>
<dbReference type="EMBL" id="MHLO01000003">
    <property type="protein sequence ID" value="OGZ13488.1"/>
    <property type="molecule type" value="Genomic_DNA"/>
</dbReference>
<comment type="caution">
    <text evidence="1">The sequence shown here is derived from an EMBL/GenBank/DDBJ whole genome shotgun (WGS) entry which is preliminary data.</text>
</comment>
<sequence>MAHKELKEQAIKMRLNGMSYSQIKAQIPVSKSTLSLWLDKYPLAPERLRELRDFSPRRIESYRATMKKKRDARIAVHEARVVNDLGKLSKRELFVAGFFLFWGEGSKARRSEVSLANTDPTVIECFIQWLVLLGASKEKIRFTLHLYKDMKIKKELNFWSKTLGFPPSAFYKPYIKKTKFSAITYKNGFGHGTCNVRYMNQDLNDYVLMGLKQIRGLYEAK</sequence>
<gene>
    <name evidence="1" type="ORF">A3C93_01865</name>
</gene>
<protein>
    <submittedName>
        <fullName evidence="1">Uncharacterized protein</fullName>
    </submittedName>
</protein>
<dbReference type="AlphaFoldDB" id="A0A1G2DL06"/>
<dbReference type="Proteomes" id="UP000178636">
    <property type="component" value="Unassembled WGS sequence"/>
</dbReference>
<reference evidence="1 2" key="1">
    <citation type="journal article" date="2016" name="Nat. Commun.">
        <title>Thousands of microbial genomes shed light on interconnected biogeochemical processes in an aquifer system.</title>
        <authorList>
            <person name="Anantharaman K."/>
            <person name="Brown C.T."/>
            <person name="Hug L.A."/>
            <person name="Sharon I."/>
            <person name="Castelle C.J."/>
            <person name="Probst A.J."/>
            <person name="Thomas B.C."/>
            <person name="Singh A."/>
            <person name="Wilkins M.J."/>
            <person name="Karaoz U."/>
            <person name="Brodie E.L."/>
            <person name="Williams K.H."/>
            <person name="Hubbard S.S."/>
            <person name="Banfield J.F."/>
        </authorList>
    </citation>
    <scope>NUCLEOTIDE SEQUENCE [LARGE SCALE GENOMIC DNA]</scope>
</reference>
<dbReference type="STRING" id="1798664.A3C93_01865"/>